<feature type="binding site" evidence="8">
    <location>
        <begin position="329"/>
        <end position="331"/>
    </location>
    <ligand>
        <name>GTP</name>
        <dbReference type="ChEBI" id="CHEBI:37565"/>
    </ligand>
</feature>
<dbReference type="GO" id="GO:0003924">
    <property type="term" value="F:GTPase activity"/>
    <property type="evidence" value="ECO:0007669"/>
    <property type="project" value="UniProtKB-UniRule"/>
</dbReference>
<feature type="binding site" evidence="8">
    <location>
        <position position="193"/>
    </location>
    <ligand>
        <name>Mg(2+)</name>
        <dbReference type="ChEBI" id="CHEBI:18420"/>
    </ligand>
</feature>
<dbReference type="PROSITE" id="PS00905">
    <property type="entry name" value="GTP1_OBG"/>
    <property type="match status" value="1"/>
</dbReference>
<evidence type="ECO:0000313" key="13">
    <source>
        <dbReference type="Proteomes" id="UP000467214"/>
    </source>
</evidence>
<dbReference type="EC" id="3.6.5.-" evidence="8"/>
<dbReference type="Pfam" id="PF01926">
    <property type="entry name" value="MMR_HSR1"/>
    <property type="match status" value="1"/>
</dbReference>
<dbReference type="GO" id="GO:0000287">
    <property type="term" value="F:magnesium ion binding"/>
    <property type="evidence" value="ECO:0007669"/>
    <property type="project" value="InterPro"/>
</dbReference>
<evidence type="ECO:0000313" key="12">
    <source>
        <dbReference type="EMBL" id="MXR38217.1"/>
    </source>
</evidence>
<dbReference type="SUPFAM" id="SSF82051">
    <property type="entry name" value="Obg GTP-binding protein N-terminal domain"/>
    <property type="match status" value="1"/>
</dbReference>
<comment type="subcellular location">
    <subcellularLocation>
        <location evidence="8">Cytoplasm</location>
    </subcellularLocation>
</comment>
<dbReference type="GO" id="GO:0005525">
    <property type="term" value="F:GTP binding"/>
    <property type="evidence" value="ECO:0007669"/>
    <property type="project" value="UniProtKB-UniRule"/>
</dbReference>
<evidence type="ECO:0000256" key="3">
    <source>
        <dbReference type="ARBA" id="ARBA00022723"/>
    </source>
</evidence>
<evidence type="ECO:0000256" key="4">
    <source>
        <dbReference type="ARBA" id="ARBA00022741"/>
    </source>
</evidence>
<dbReference type="NCBIfam" id="TIGR02729">
    <property type="entry name" value="Obg_CgtA"/>
    <property type="match status" value="1"/>
</dbReference>
<dbReference type="PRINTS" id="PR00326">
    <property type="entry name" value="GTP1OBG"/>
</dbReference>
<dbReference type="PROSITE" id="PS51710">
    <property type="entry name" value="G_OBG"/>
    <property type="match status" value="1"/>
</dbReference>
<evidence type="ECO:0000256" key="6">
    <source>
        <dbReference type="ARBA" id="ARBA00022842"/>
    </source>
</evidence>
<dbReference type="PROSITE" id="PS51883">
    <property type="entry name" value="OBG"/>
    <property type="match status" value="1"/>
</dbReference>
<dbReference type="Pfam" id="PF01018">
    <property type="entry name" value="GTP1_OBG"/>
    <property type="match status" value="1"/>
</dbReference>
<dbReference type="GO" id="GO:0043022">
    <property type="term" value="F:ribosome binding"/>
    <property type="evidence" value="ECO:0007669"/>
    <property type="project" value="UniProtKB-ARBA"/>
</dbReference>
<comment type="similarity">
    <text evidence="1 8">Belongs to the TRAFAC class OBG-HflX-like GTPase superfamily. OBG GTPase family.</text>
</comment>
<evidence type="ECO:0000256" key="2">
    <source>
        <dbReference type="ARBA" id="ARBA00022490"/>
    </source>
</evidence>
<keyword evidence="7 8" id="KW-0342">GTP-binding</keyword>
<feature type="domain" description="OBG-type G" evidence="10">
    <location>
        <begin position="160"/>
        <end position="348"/>
    </location>
</feature>
<dbReference type="Gene3D" id="3.40.50.300">
    <property type="entry name" value="P-loop containing nucleotide triphosphate hydrolases"/>
    <property type="match status" value="1"/>
</dbReference>
<dbReference type="PANTHER" id="PTHR11702">
    <property type="entry name" value="DEVELOPMENTALLY REGULATED GTP-BINDING PROTEIN-RELATED"/>
    <property type="match status" value="1"/>
</dbReference>
<dbReference type="InterPro" id="IPR006073">
    <property type="entry name" value="GTP-bd"/>
</dbReference>
<accession>A0A845BNQ8</accession>
<keyword evidence="2 8" id="KW-0963">Cytoplasm</keyword>
<dbReference type="GO" id="GO:0005737">
    <property type="term" value="C:cytoplasm"/>
    <property type="evidence" value="ECO:0007669"/>
    <property type="project" value="UniProtKB-SubCell"/>
</dbReference>
<dbReference type="SUPFAM" id="SSF52540">
    <property type="entry name" value="P-loop containing nucleoside triphosphate hydrolases"/>
    <property type="match status" value="1"/>
</dbReference>
<feature type="domain" description="Obg" evidence="11">
    <location>
        <begin position="1"/>
        <end position="159"/>
    </location>
</feature>
<keyword evidence="13" id="KW-1185">Reference proteome</keyword>
<comment type="cofactor">
    <cofactor evidence="8">
        <name>Mg(2+)</name>
        <dbReference type="ChEBI" id="CHEBI:18420"/>
    </cofactor>
</comment>
<dbReference type="InterPro" id="IPR014100">
    <property type="entry name" value="GTP-bd_Obg/CgtA"/>
</dbReference>
<dbReference type="PANTHER" id="PTHR11702:SF31">
    <property type="entry name" value="MITOCHONDRIAL RIBOSOME-ASSOCIATED GTPASE 2"/>
    <property type="match status" value="1"/>
</dbReference>
<evidence type="ECO:0000256" key="8">
    <source>
        <dbReference type="HAMAP-Rule" id="MF_01454"/>
    </source>
</evidence>
<evidence type="ECO:0000256" key="9">
    <source>
        <dbReference type="SAM" id="Coils"/>
    </source>
</evidence>
<dbReference type="InterPro" id="IPR036726">
    <property type="entry name" value="GTP1_OBG_dom_sf"/>
</dbReference>
<dbReference type="InterPro" id="IPR045086">
    <property type="entry name" value="OBG_GTPase"/>
</dbReference>
<keyword evidence="5 8" id="KW-0378">Hydrolase</keyword>
<evidence type="ECO:0000259" key="11">
    <source>
        <dbReference type="PROSITE" id="PS51883"/>
    </source>
</evidence>
<dbReference type="Proteomes" id="UP000467214">
    <property type="component" value="Unassembled WGS sequence"/>
</dbReference>
<reference evidence="12 13" key="1">
    <citation type="submission" date="2019-12" db="EMBL/GenBank/DDBJ databases">
        <title>Neisseriaceae gen. nov. sp. Genome sequencing and assembly.</title>
        <authorList>
            <person name="Liu Z."/>
            <person name="Li A."/>
        </authorList>
    </citation>
    <scope>NUCLEOTIDE SEQUENCE [LARGE SCALE GENOMIC DNA]</scope>
    <source>
        <strain evidence="12 13">B2N2-7</strain>
    </source>
</reference>
<protein>
    <recommendedName>
        <fullName evidence="8">GTPase Obg</fullName>
        <ecNumber evidence="8">3.6.5.-</ecNumber>
    </recommendedName>
    <alternativeName>
        <fullName evidence="8">GTP-binding protein Obg</fullName>
    </alternativeName>
</protein>
<dbReference type="GO" id="GO:0042254">
    <property type="term" value="P:ribosome biogenesis"/>
    <property type="evidence" value="ECO:0007669"/>
    <property type="project" value="UniProtKB-UniRule"/>
</dbReference>
<proteinExistence type="inferred from homology"/>
<dbReference type="InterPro" id="IPR006169">
    <property type="entry name" value="GTP1_OBG_dom"/>
</dbReference>
<comment type="caution">
    <text evidence="12">The sequence shown here is derived from an EMBL/GenBank/DDBJ whole genome shotgun (WGS) entry which is preliminary data.</text>
</comment>
<dbReference type="HAMAP" id="MF_01454">
    <property type="entry name" value="GTPase_Obg"/>
    <property type="match status" value="1"/>
</dbReference>
<dbReference type="CDD" id="cd01898">
    <property type="entry name" value="Obg"/>
    <property type="match status" value="1"/>
</dbReference>
<keyword evidence="9" id="KW-0175">Coiled coil</keyword>
<dbReference type="NCBIfam" id="NF008955">
    <property type="entry name" value="PRK12297.1"/>
    <property type="match status" value="1"/>
</dbReference>
<comment type="function">
    <text evidence="8">An essential GTPase which binds GTP, GDP and possibly (p)ppGpp with moderate affinity, with high nucleotide exchange rates and a fairly low GTP hydrolysis rate. Plays a role in control of the cell cycle, stress response, ribosome biogenesis and in those bacteria that undergo differentiation, in morphogenesis control.</text>
</comment>
<feature type="binding site" evidence="8">
    <location>
        <begin position="284"/>
        <end position="287"/>
    </location>
    <ligand>
        <name>GTP</name>
        <dbReference type="ChEBI" id="CHEBI:37565"/>
    </ligand>
</feature>
<dbReference type="PIRSF" id="PIRSF002401">
    <property type="entry name" value="GTP_bd_Obg/CgtA"/>
    <property type="match status" value="1"/>
</dbReference>
<feature type="binding site" evidence="8">
    <location>
        <begin position="213"/>
        <end position="216"/>
    </location>
    <ligand>
        <name>GTP</name>
        <dbReference type="ChEBI" id="CHEBI:37565"/>
    </ligand>
</feature>
<evidence type="ECO:0000256" key="5">
    <source>
        <dbReference type="ARBA" id="ARBA00022801"/>
    </source>
</evidence>
<keyword evidence="4 8" id="KW-0547">Nucleotide-binding</keyword>
<dbReference type="InterPro" id="IPR031167">
    <property type="entry name" value="G_OBG"/>
</dbReference>
<keyword evidence="3 8" id="KW-0479">Metal-binding</keyword>
<keyword evidence="6 8" id="KW-0460">Magnesium</keyword>
<organism evidence="12 13">
    <name type="scientific">Craterilacuibacter sinensis</name>
    <dbReference type="NCBI Taxonomy" id="2686017"/>
    <lineage>
        <taxon>Bacteria</taxon>
        <taxon>Pseudomonadati</taxon>
        <taxon>Pseudomonadota</taxon>
        <taxon>Betaproteobacteria</taxon>
        <taxon>Neisseriales</taxon>
        <taxon>Neisseriaceae</taxon>
        <taxon>Craterilacuibacter</taxon>
    </lineage>
</organism>
<dbReference type="NCBIfam" id="NF008956">
    <property type="entry name" value="PRK12299.1"/>
    <property type="match status" value="1"/>
</dbReference>
<dbReference type="RefSeq" id="WP_124736598.1">
    <property type="nucleotide sequence ID" value="NZ_WSSB01000017.1"/>
</dbReference>
<feature type="binding site" evidence="8">
    <location>
        <begin position="166"/>
        <end position="173"/>
    </location>
    <ligand>
        <name>GTP</name>
        <dbReference type="ChEBI" id="CHEBI:37565"/>
    </ligand>
</feature>
<feature type="coiled-coil region" evidence="9">
    <location>
        <begin position="349"/>
        <end position="413"/>
    </location>
</feature>
<gene>
    <name evidence="12" type="primary">obgE</name>
    <name evidence="8" type="synonym">obg</name>
    <name evidence="12" type="ORF">GQF02_14675</name>
</gene>
<evidence type="ECO:0000259" key="10">
    <source>
        <dbReference type="PROSITE" id="PS51710"/>
    </source>
</evidence>
<dbReference type="InterPro" id="IPR027417">
    <property type="entry name" value="P-loop_NTPase"/>
</dbReference>
<dbReference type="AlphaFoldDB" id="A0A845BNQ8"/>
<sequence length="417" mass="44885">MKFIDEARIEVVAGRGGNGAASFRREKFVPFGGPDGGDGGKGGSVYAVADENVNTLVEYRFVRKYLAEHGERGRGADCYGAGGADIELHMPVGTIIMDTDTDEVVADLSHHGQRLCIAKGGAGGLGNIHFKSSTNRAPRQCTPGEDGEARSLRLELKVLADVGLLGMPNAGKSTFIRSVSAAKPKVADYPFTTLYPNLGVVRMQDTKSFVIADIPGLIEGAADGAGLGHRFLKHLQRTGILLHIVDVAPFDPDVDPVREAHALVEELKKYDEELLSKPRWLVLNKLDMLPEEEREPTVSAFLEAFGWTSAKPDDSYEFDMVTPRVFSISALTGEGTKPLTHAIMQYLDIKRQQERDAAAAKEAAEAEAKAVLRAERQAAHAQREAAAADARAKKEAELAAAKAANRAAREEGNQAGE</sequence>
<name>A0A845BNQ8_9NEIS</name>
<comment type="subunit">
    <text evidence="8">Monomer.</text>
</comment>
<dbReference type="Gene3D" id="2.70.210.12">
    <property type="entry name" value="GTP1/OBG domain"/>
    <property type="match status" value="1"/>
</dbReference>
<evidence type="ECO:0000256" key="1">
    <source>
        <dbReference type="ARBA" id="ARBA00007699"/>
    </source>
</evidence>
<dbReference type="EMBL" id="WSSB01000017">
    <property type="protein sequence ID" value="MXR38217.1"/>
    <property type="molecule type" value="Genomic_DNA"/>
</dbReference>
<evidence type="ECO:0000256" key="7">
    <source>
        <dbReference type="ARBA" id="ARBA00023134"/>
    </source>
</evidence>
<dbReference type="InterPro" id="IPR006074">
    <property type="entry name" value="GTP1-OBG_CS"/>
</dbReference>
<feature type="binding site" evidence="8">
    <location>
        <begin position="191"/>
        <end position="195"/>
    </location>
    <ligand>
        <name>GTP</name>
        <dbReference type="ChEBI" id="CHEBI:37565"/>
    </ligand>
</feature>
<feature type="binding site" evidence="8">
    <location>
        <position position="173"/>
    </location>
    <ligand>
        <name>Mg(2+)</name>
        <dbReference type="ChEBI" id="CHEBI:18420"/>
    </ligand>
</feature>
<dbReference type="FunFam" id="2.70.210.12:FF:000001">
    <property type="entry name" value="GTPase Obg"/>
    <property type="match status" value="1"/>
</dbReference>